<evidence type="ECO:0000313" key="2">
    <source>
        <dbReference type="Proteomes" id="UP000017048"/>
    </source>
</evidence>
<reference evidence="1 2" key="1">
    <citation type="journal article" date="2014" name="BMC Genomics">
        <title>Genome based analysis of type-I polyketide synthase and nonribosomal peptide synthetase gene clusters in seven strains of five representative Nocardia species.</title>
        <authorList>
            <person name="Komaki H."/>
            <person name="Ichikawa N."/>
            <person name="Hosoyama A."/>
            <person name="Takahashi-Nakaguchi A."/>
            <person name="Matsuzawa T."/>
            <person name="Suzuki K."/>
            <person name="Fujita N."/>
            <person name="Gonoi T."/>
        </authorList>
    </citation>
    <scope>NUCLEOTIDE SEQUENCE [LARGE SCALE GENOMIC DNA]</scope>
    <source>
        <strain evidence="1 2">NBRC 15531</strain>
    </source>
</reference>
<dbReference type="AlphaFoldDB" id="U5E523"/>
<accession>U5E523</accession>
<name>U5E523_NOCAS</name>
<dbReference type="GeneID" id="91518698"/>
<sequence>MDTFSDSLSRLARDYLGGAIEQYSAFHEQIRPGPTRVDHRSGRVWIGDREFTGSGEIGTYAEDLTFMWAWAKPALAGLPGVAASARVRELGLRHGIPEFAEGVVDLSGFPDPMLAADHLSIIALGALGARGMTKFNHGGRAYAYLVVDDEQVPCAAPDPGRVAGLVRAAAQMLPGGGARAVVAGYAHRHHAPVREIADGLEVQLPDGLRLVARIDRTDQLVDAEVVDAAHGTVTATEPGCGPERIPPFLPDSLLAALAPAAAVTVGGHGSLRGAAAAAPQPTLRWQPMYGDLDVIEVPGRAVAVREIGRYDGDQKVWEWAAQEWAGTAALRRLAGEHGAGHLAADRVDLGATIHPDNVVTVLVAGAADLGGAAGWAAVPGGTGWRYFAVTDEEVSTTGTDPDLAAQLIETAATLLHPLTDPDSRYATMRAMVAGYFDRHGVPTLTFGEPQLLLGHFGLYELRVEFDLSGGFLGTRTGLIGELMI</sequence>
<dbReference type="EMBL" id="BAFO02000005">
    <property type="protein sequence ID" value="GAD82035.1"/>
    <property type="molecule type" value="Genomic_DNA"/>
</dbReference>
<dbReference type="RefSeq" id="WP_019048110.1">
    <property type="nucleotide sequence ID" value="NZ_BAFO02000005.1"/>
</dbReference>
<dbReference type="Pfam" id="PF21813">
    <property type="entry name" value="DUF6882"/>
    <property type="match status" value="1"/>
</dbReference>
<dbReference type="OrthoDB" id="7859927at2"/>
<dbReference type="eggNOG" id="ENOG5032T0G">
    <property type="taxonomic scope" value="Bacteria"/>
</dbReference>
<keyword evidence="2" id="KW-1185">Reference proteome</keyword>
<protein>
    <submittedName>
        <fullName evidence="1">Uncharacterized protein</fullName>
    </submittedName>
</protein>
<gene>
    <name evidence="1" type="ORF">NCAST_05_04720</name>
</gene>
<comment type="caution">
    <text evidence="1">The sequence shown here is derived from an EMBL/GenBank/DDBJ whole genome shotgun (WGS) entry which is preliminary data.</text>
</comment>
<dbReference type="InterPro" id="IPR049249">
    <property type="entry name" value="DUF6882"/>
</dbReference>
<proteinExistence type="predicted"/>
<dbReference type="Proteomes" id="UP000017048">
    <property type="component" value="Unassembled WGS sequence"/>
</dbReference>
<organism evidence="1 2">
    <name type="scientific">Nocardia asteroides NBRC 15531</name>
    <dbReference type="NCBI Taxonomy" id="1110697"/>
    <lineage>
        <taxon>Bacteria</taxon>
        <taxon>Bacillati</taxon>
        <taxon>Actinomycetota</taxon>
        <taxon>Actinomycetes</taxon>
        <taxon>Mycobacteriales</taxon>
        <taxon>Nocardiaceae</taxon>
        <taxon>Nocardia</taxon>
    </lineage>
</organism>
<evidence type="ECO:0000313" key="1">
    <source>
        <dbReference type="EMBL" id="GAD82035.1"/>
    </source>
</evidence>